<dbReference type="PANTHER" id="PTHR45826:SF2">
    <property type="entry name" value="AMINO ACID TRANSPORTER"/>
    <property type="match status" value="1"/>
</dbReference>
<dbReference type="InterPro" id="IPR044566">
    <property type="entry name" value="RMV1-like"/>
</dbReference>
<comment type="caution">
    <text evidence="9">The sequence shown here is derived from an EMBL/GenBank/DDBJ whole genome shotgun (WGS) entry which is preliminary data.</text>
</comment>
<accession>A0A9W7D3C7</accession>
<dbReference type="GO" id="GO:0005886">
    <property type="term" value="C:plasma membrane"/>
    <property type="evidence" value="ECO:0007669"/>
    <property type="project" value="UniProtKB-SubCell"/>
</dbReference>
<evidence type="ECO:0000256" key="4">
    <source>
        <dbReference type="ARBA" id="ARBA00022692"/>
    </source>
</evidence>
<keyword evidence="3" id="KW-1003">Cell membrane</keyword>
<keyword evidence="5 8" id="KW-1133">Transmembrane helix</keyword>
<feature type="transmembrane region" description="Helical" evidence="8">
    <location>
        <begin position="278"/>
        <end position="300"/>
    </location>
</feature>
<dbReference type="EMBL" id="BSXT01003689">
    <property type="protein sequence ID" value="GMF55298.1"/>
    <property type="molecule type" value="Genomic_DNA"/>
</dbReference>
<evidence type="ECO:0000313" key="10">
    <source>
        <dbReference type="Proteomes" id="UP001165121"/>
    </source>
</evidence>
<feature type="transmembrane region" description="Helical" evidence="8">
    <location>
        <begin position="187"/>
        <end position="210"/>
    </location>
</feature>
<evidence type="ECO:0000256" key="1">
    <source>
        <dbReference type="ARBA" id="ARBA00004651"/>
    </source>
</evidence>
<dbReference type="PIRSF" id="PIRSF006060">
    <property type="entry name" value="AA_transporter"/>
    <property type="match status" value="1"/>
</dbReference>
<feature type="transmembrane region" description="Helical" evidence="8">
    <location>
        <begin position="47"/>
        <end position="66"/>
    </location>
</feature>
<keyword evidence="10" id="KW-1185">Reference proteome</keyword>
<comment type="subcellular location">
    <subcellularLocation>
        <location evidence="1">Cell membrane</location>
        <topology evidence="1">Multi-pass membrane protein</topology>
    </subcellularLocation>
</comment>
<evidence type="ECO:0000256" key="5">
    <source>
        <dbReference type="ARBA" id="ARBA00022989"/>
    </source>
</evidence>
<feature type="transmembrane region" description="Helical" evidence="8">
    <location>
        <begin position="438"/>
        <end position="455"/>
    </location>
</feature>
<name>A0A9W7D3C7_9STRA</name>
<dbReference type="AlphaFoldDB" id="A0A9W7D3C7"/>
<gene>
    <name evidence="9" type="ORF">Pfra01_002326900</name>
</gene>
<keyword evidence="2" id="KW-0813">Transport</keyword>
<sequence>MLSTPALTRNSLSILSCSDLDAVDPAVLEASYRKSDQLNSRPVHHRVMGTLSIAAVTYFFGCGGPLGSEPIISSTGPAIGLPAMVLYPLLVTGPYAYIVVELCCAFPEDGGFAIWVLNAFGPFWGFQVGYWSWMAGIFNTALLPGFLMKILSDSYEISIESGVKCYAVKTALAILFTVPSLLGTKVASRTCVALLVCVLVPVLVFTFWAYSRARDYEDLSEVRHESIELHAGDNIQVGEKAIDWALLLNTLFWKYDGINIASVFGGEVANPAGIYSRAVALTVTLTVLTYLVPMPAAIIVDDPNWTFFTRDSYPQIAESIGGPVLKALFVFSSCCATAGLFISGMFCEAFQLAGMGESQLLPACFAWRSTQFDAPYVSIGITAIFTISLLGVDFDDLLPMTNVFASAVQLMIMLAAIRLRKLLPYIPRPTKVPGGKSVLAALAILPTVMLCYIVFDAFSNLTSTAIILAFLVPGLAYGLYGRYGGHPREVCAAF</sequence>
<dbReference type="OrthoDB" id="5982228at2759"/>
<protein>
    <submittedName>
        <fullName evidence="9">Unnamed protein product</fullName>
    </submittedName>
</protein>
<dbReference type="Proteomes" id="UP001165121">
    <property type="component" value="Unassembled WGS sequence"/>
</dbReference>
<evidence type="ECO:0000256" key="6">
    <source>
        <dbReference type="ARBA" id="ARBA00023136"/>
    </source>
</evidence>
<feature type="transmembrane region" description="Helical" evidence="8">
    <location>
        <begin position="374"/>
        <end position="392"/>
    </location>
</feature>
<dbReference type="PANTHER" id="PTHR45826">
    <property type="entry name" value="POLYAMINE TRANSPORTER PUT1"/>
    <property type="match status" value="1"/>
</dbReference>
<feature type="transmembrane region" description="Helical" evidence="8">
    <location>
        <begin position="328"/>
        <end position="353"/>
    </location>
</feature>
<dbReference type="GO" id="GO:0015203">
    <property type="term" value="F:polyamine transmembrane transporter activity"/>
    <property type="evidence" value="ECO:0007669"/>
    <property type="project" value="UniProtKB-ARBA"/>
</dbReference>
<dbReference type="Pfam" id="PF13520">
    <property type="entry name" value="AA_permease_2"/>
    <property type="match status" value="1"/>
</dbReference>
<organism evidence="9 10">
    <name type="scientific">Phytophthora fragariaefolia</name>
    <dbReference type="NCBI Taxonomy" id="1490495"/>
    <lineage>
        <taxon>Eukaryota</taxon>
        <taxon>Sar</taxon>
        <taxon>Stramenopiles</taxon>
        <taxon>Oomycota</taxon>
        <taxon>Peronosporomycetes</taxon>
        <taxon>Peronosporales</taxon>
        <taxon>Peronosporaceae</taxon>
        <taxon>Phytophthora</taxon>
    </lineage>
</organism>
<feature type="transmembrane region" description="Helical" evidence="8">
    <location>
        <begin position="461"/>
        <end position="480"/>
    </location>
</feature>
<evidence type="ECO:0000256" key="2">
    <source>
        <dbReference type="ARBA" id="ARBA00022448"/>
    </source>
</evidence>
<keyword evidence="4 8" id="KW-0812">Transmembrane</keyword>
<reference evidence="9" key="1">
    <citation type="submission" date="2023-04" db="EMBL/GenBank/DDBJ databases">
        <title>Phytophthora fragariaefolia NBRC 109709.</title>
        <authorList>
            <person name="Ichikawa N."/>
            <person name="Sato H."/>
            <person name="Tonouchi N."/>
        </authorList>
    </citation>
    <scope>NUCLEOTIDE SEQUENCE</scope>
    <source>
        <strain evidence="9">NBRC 109709</strain>
    </source>
</reference>
<evidence type="ECO:0000256" key="7">
    <source>
        <dbReference type="ARBA" id="ARBA00024041"/>
    </source>
</evidence>
<dbReference type="InterPro" id="IPR002293">
    <property type="entry name" value="AA/rel_permease1"/>
</dbReference>
<proteinExistence type="inferred from homology"/>
<evidence type="ECO:0000313" key="9">
    <source>
        <dbReference type="EMBL" id="GMF55298.1"/>
    </source>
</evidence>
<feature type="transmembrane region" description="Helical" evidence="8">
    <location>
        <begin position="78"/>
        <end position="98"/>
    </location>
</feature>
<evidence type="ECO:0000256" key="3">
    <source>
        <dbReference type="ARBA" id="ARBA00022475"/>
    </source>
</evidence>
<dbReference type="Gene3D" id="1.20.1740.10">
    <property type="entry name" value="Amino acid/polyamine transporter I"/>
    <property type="match status" value="1"/>
</dbReference>
<evidence type="ECO:0000256" key="8">
    <source>
        <dbReference type="SAM" id="Phobius"/>
    </source>
</evidence>
<comment type="similarity">
    <text evidence="7">Belongs to the amino acid-polyamine-organocation (APC) superfamily. Polyamine:cation symporter (PHS) (TC 2.A.3.12) family.</text>
</comment>
<feature type="transmembrane region" description="Helical" evidence="8">
    <location>
        <begin position="398"/>
        <end position="417"/>
    </location>
</feature>
<keyword evidence="6 8" id="KW-0472">Membrane</keyword>